<evidence type="ECO:0000256" key="4">
    <source>
        <dbReference type="ARBA" id="ARBA00012093"/>
    </source>
</evidence>
<name>A0A7J0BWL9_9BACT</name>
<dbReference type="InterPro" id="IPR005131">
    <property type="entry name" value="Ser_deHydtase_bsu"/>
</dbReference>
<dbReference type="GO" id="GO:0006094">
    <property type="term" value="P:gluconeogenesis"/>
    <property type="evidence" value="ECO:0007669"/>
    <property type="project" value="UniProtKB-KW"/>
</dbReference>
<dbReference type="InterPro" id="IPR051318">
    <property type="entry name" value="Fe-S_L-Ser"/>
</dbReference>
<dbReference type="RefSeq" id="WP_174410721.1">
    <property type="nucleotide sequence ID" value="NZ_BLVP01000035.1"/>
</dbReference>
<dbReference type="PANTHER" id="PTHR30182">
    <property type="entry name" value="L-SERINE DEHYDRATASE"/>
    <property type="match status" value="1"/>
</dbReference>
<reference evidence="14 15" key="1">
    <citation type="submission" date="2020-05" db="EMBL/GenBank/DDBJ databases">
        <title>Draft genome sequence of Desulfovibrio psychrotolerans JS1T.</title>
        <authorList>
            <person name="Ueno A."/>
            <person name="Tamazawa S."/>
            <person name="Tamamura S."/>
            <person name="Murakami T."/>
            <person name="Kiyama T."/>
            <person name="Inomata H."/>
            <person name="Amano Y."/>
            <person name="Miyakawa K."/>
            <person name="Tamaki H."/>
            <person name="Naganuma T."/>
            <person name="Kaneko K."/>
        </authorList>
    </citation>
    <scope>NUCLEOTIDE SEQUENCE [LARGE SCALE GENOMIC DNA]</scope>
    <source>
        <strain evidence="14 15">JS1</strain>
    </source>
</reference>
<keyword evidence="6" id="KW-0004">4Fe-4S</keyword>
<evidence type="ECO:0000256" key="11">
    <source>
        <dbReference type="ARBA" id="ARBA00049406"/>
    </source>
</evidence>
<keyword evidence="10" id="KW-0456">Lyase</keyword>
<evidence type="ECO:0000256" key="7">
    <source>
        <dbReference type="ARBA" id="ARBA00022723"/>
    </source>
</evidence>
<feature type="domain" description="Serine dehydratase beta chain" evidence="13">
    <location>
        <begin position="68"/>
        <end position="112"/>
    </location>
</feature>
<organism evidence="14 15">
    <name type="scientific">Desulfovibrio psychrotolerans</name>
    <dbReference type="NCBI Taxonomy" id="415242"/>
    <lineage>
        <taxon>Bacteria</taxon>
        <taxon>Pseudomonadati</taxon>
        <taxon>Thermodesulfobacteriota</taxon>
        <taxon>Desulfovibrionia</taxon>
        <taxon>Desulfovibrionales</taxon>
        <taxon>Desulfovibrionaceae</taxon>
        <taxon>Desulfovibrio</taxon>
    </lineage>
</organism>
<dbReference type="Proteomes" id="UP000503820">
    <property type="component" value="Unassembled WGS sequence"/>
</dbReference>
<evidence type="ECO:0000313" key="15">
    <source>
        <dbReference type="Proteomes" id="UP000503820"/>
    </source>
</evidence>
<gene>
    <name evidence="14" type="ORF">DSM19430T_27770</name>
</gene>
<dbReference type="EC" id="4.3.1.17" evidence="4"/>
<dbReference type="Pfam" id="PF03313">
    <property type="entry name" value="SDH_alpha"/>
    <property type="match status" value="1"/>
</dbReference>
<evidence type="ECO:0000256" key="3">
    <source>
        <dbReference type="ARBA" id="ARBA00008636"/>
    </source>
</evidence>
<comment type="catalytic activity">
    <reaction evidence="11">
        <text>L-serine = pyruvate + NH4(+)</text>
        <dbReference type="Rhea" id="RHEA:19169"/>
        <dbReference type="ChEBI" id="CHEBI:15361"/>
        <dbReference type="ChEBI" id="CHEBI:28938"/>
        <dbReference type="ChEBI" id="CHEBI:33384"/>
        <dbReference type="EC" id="4.3.1.17"/>
    </reaction>
</comment>
<keyword evidence="7" id="KW-0479">Metal-binding</keyword>
<dbReference type="SUPFAM" id="SSF143548">
    <property type="entry name" value="Serine metabolism enzymes domain"/>
    <property type="match status" value="1"/>
</dbReference>
<sequence>MESIRELYRIGVGPSSSHTMGPRYAAQQFLERTPGAVRYRVHLFESLGATGKGHLTDAAVLAVLGADRTEVVWRAAEKLPEHPNGMVFEALDSGGNVTDAVTMYSVGGGAVRVAGEEAQARQRVYALPGMAEMMAHCEDRGMTYWEYVQACEGRDIWDFLRGVWQAMQEAVNRGLETQGVLPGSIGLRRHAWSYFRRTRLASQDMQQTGLLTAYAMAVSEENAAGGVIVTAPTCGASGVVPAVLRYLMEVQQLAEGDMLRALATAGLFGNVIKHNGSISGAEVGCQGEVGAACAMACAAATQLLGGSLRQIEYAAEMGLEHHLGLTCDPVDGLVQIPCIERNACAATRALSCAQMAILSDGTHRIPFDEVVTVMASTGHDLPSLYRETSTGGLARAYAGRKGGVGRARCAGCS</sequence>
<evidence type="ECO:0000256" key="10">
    <source>
        <dbReference type="ARBA" id="ARBA00023239"/>
    </source>
</evidence>
<keyword evidence="15" id="KW-1185">Reference proteome</keyword>
<proteinExistence type="inferred from homology"/>
<dbReference type="AlphaFoldDB" id="A0A7J0BWL9"/>
<keyword evidence="9" id="KW-0411">Iron-sulfur</keyword>
<dbReference type="InterPro" id="IPR005130">
    <property type="entry name" value="Ser_deHydtase-like_asu"/>
</dbReference>
<evidence type="ECO:0000259" key="12">
    <source>
        <dbReference type="Pfam" id="PF03313"/>
    </source>
</evidence>
<evidence type="ECO:0000256" key="2">
    <source>
        <dbReference type="ARBA" id="ARBA00004742"/>
    </source>
</evidence>
<dbReference type="PANTHER" id="PTHR30182:SF1">
    <property type="entry name" value="L-SERINE DEHYDRATASE 1"/>
    <property type="match status" value="1"/>
</dbReference>
<keyword evidence="5" id="KW-0312">Gluconeogenesis</keyword>
<dbReference type="GO" id="GO:0046872">
    <property type="term" value="F:metal ion binding"/>
    <property type="evidence" value="ECO:0007669"/>
    <property type="project" value="UniProtKB-KW"/>
</dbReference>
<comment type="pathway">
    <text evidence="2">Carbohydrate biosynthesis; gluconeogenesis.</text>
</comment>
<dbReference type="EMBL" id="BLVP01000035">
    <property type="protein sequence ID" value="GFM38093.1"/>
    <property type="molecule type" value="Genomic_DNA"/>
</dbReference>
<comment type="similarity">
    <text evidence="3">Belongs to the iron-sulfur dependent L-serine dehydratase family.</text>
</comment>
<dbReference type="Gene3D" id="3.30.1330.90">
    <property type="entry name" value="D-3-phosphoglycerate dehydrogenase, domain 3"/>
    <property type="match status" value="2"/>
</dbReference>
<dbReference type="InterPro" id="IPR029009">
    <property type="entry name" value="ASB_dom_sf"/>
</dbReference>
<evidence type="ECO:0000259" key="13">
    <source>
        <dbReference type="Pfam" id="PF03315"/>
    </source>
</evidence>
<keyword evidence="8" id="KW-0408">Iron</keyword>
<protein>
    <recommendedName>
        <fullName evidence="4">L-serine ammonia-lyase</fullName>
        <ecNumber evidence="4">4.3.1.17</ecNumber>
    </recommendedName>
</protein>
<dbReference type="GO" id="GO:0003941">
    <property type="term" value="F:L-serine ammonia-lyase activity"/>
    <property type="evidence" value="ECO:0007669"/>
    <property type="project" value="UniProtKB-EC"/>
</dbReference>
<evidence type="ECO:0000256" key="6">
    <source>
        <dbReference type="ARBA" id="ARBA00022485"/>
    </source>
</evidence>
<evidence type="ECO:0000256" key="5">
    <source>
        <dbReference type="ARBA" id="ARBA00022432"/>
    </source>
</evidence>
<dbReference type="Pfam" id="PF03315">
    <property type="entry name" value="SDH_beta"/>
    <property type="match status" value="2"/>
</dbReference>
<evidence type="ECO:0000256" key="1">
    <source>
        <dbReference type="ARBA" id="ARBA00001966"/>
    </source>
</evidence>
<evidence type="ECO:0000313" key="14">
    <source>
        <dbReference type="EMBL" id="GFM38093.1"/>
    </source>
</evidence>
<evidence type="ECO:0000256" key="9">
    <source>
        <dbReference type="ARBA" id="ARBA00023014"/>
    </source>
</evidence>
<evidence type="ECO:0000256" key="8">
    <source>
        <dbReference type="ARBA" id="ARBA00023004"/>
    </source>
</evidence>
<accession>A0A7J0BWL9</accession>
<feature type="domain" description="Serine dehydratase-like alpha subunit" evidence="12">
    <location>
        <begin position="153"/>
        <end position="394"/>
    </location>
</feature>
<comment type="caution">
    <text evidence="14">The sequence shown here is derived from an EMBL/GenBank/DDBJ whole genome shotgun (WGS) entry which is preliminary data.</text>
</comment>
<feature type="domain" description="Serine dehydratase beta chain" evidence="13">
    <location>
        <begin position="3"/>
        <end position="64"/>
    </location>
</feature>
<comment type="cofactor">
    <cofactor evidence="1">
        <name>[4Fe-4S] cluster</name>
        <dbReference type="ChEBI" id="CHEBI:49883"/>
    </cofactor>
</comment>
<dbReference type="GO" id="GO:0051539">
    <property type="term" value="F:4 iron, 4 sulfur cluster binding"/>
    <property type="evidence" value="ECO:0007669"/>
    <property type="project" value="UniProtKB-KW"/>
</dbReference>